<reference evidence="2 3" key="1">
    <citation type="submission" date="2020-08" db="EMBL/GenBank/DDBJ databases">
        <title>Genomic Encyclopedia of Type Strains, Phase IV (KMG-V): Genome sequencing to study the core and pangenomes of soil and plant-associated prokaryotes.</title>
        <authorList>
            <person name="Whitman W."/>
        </authorList>
    </citation>
    <scope>NUCLEOTIDE SEQUENCE [LARGE SCALE GENOMIC DNA]</scope>
    <source>
        <strain evidence="2 3">M8UP14</strain>
    </source>
</reference>
<dbReference type="InterPro" id="IPR002201">
    <property type="entry name" value="Glyco_trans_9"/>
</dbReference>
<comment type="caution">
    <text evidence="2">The sequence shown here is derived from an EMBL/GenBank/DDBJ whole genome shotgun (WGS) entry which is preliminary data.</text>
</comment>
<evidence type="ECO:0000256" key="1">
    <source>
        <dbReference type="PROSITE-ProRule" id="PRU00339"/>
    </source>
</evidence>
<dbReference type="InterPro" id="IPR011990">
    <property type="entry name" value="TPR-like_helical_dom_sf"/>
</dbReference>
<dbReference type="Gene3D" id="3.40.50.2000">
    <property type="entry name" value="Glycogen Phosphorylase B"/>
    <property type="match status" value="1"/>
</dbReference>
<feature type="repeat" description="TPR" evidence="1">
    <location>
        <begin position="136"/>
        <end position="169"/>
    </location>
</feature>
<sequence>MRELDNALRHHQAGRLVEAEKAYRNILKRHPDHADSLHLLGLIAHATGHNEEAIRLIRRAIEVNKSNSIYHTNLGVICGEQGHFDLAVMLYKHALLLKPENNDAMTNLGNAYQTSGNFVEAETCYRQVLERDPRHALAHYNLGMSLQAQGHYNDAMRSFSHAITARPDYADAHLALGIVQLLTGDFAQGWPNFEWRWLVSQFKRGVRNFAQPQWRGEPLDGRRILLHSEQGLGDSIQFLRYVTMVQAAGGIVLLEVQAALLRMAHQIPGITAVIPFGNPLPDFDLHCPLMSLALAFQTTLNTIPVHVPYLHVPVDAQARALLRPWTSDRIRVGLAWAGSKDHVKDKSRSISFAVLRQLIRVSDISFFSLQLGEQLGAEDLENMVDLASETDDLADTAAQMKHLDLIISVDTSIAHLAGALGKPVWILLHCDADWRWLLARDDSAWYPTARLFRQTDPGNWTGVIERVATELQRLFARDTAETPGRTDDCEN</sequence>
<dbReference type="Gene3D" id="1.25.40.10">
    <property type="entry name" value="Tetratricopeptide repeat domain"/>
    <property type="match status" value="3"/>
</dbReference>
<dbReference type="Pfam" id="PF13432">
    <property type="entry name" value="TPR_16"/>
    <property type="match status" value="1"/>
</dbReference>
<accession>A0A7W8E775</accession>
<dbReference type="SUPFAM" id="SSF48452">
    <property type="entry name" value="TPR-like"/>
    <property type="match status" value="1"/>
</dbReference>
<organism evidence="2 3">
    <name type="scientific">Granulicella aggregans</name>
    <dbReference type="NCBI Taxonomy" id="474949"/>
    <lineage>
        <taxon>Bacteria</taxon>
        <taxon>Pseudomonadati</taxon>
        <taxon>Acidobacteriota</taxon>
        <taxon>Terriglobia</taxon>
        <taxon>Terriglobales</taxon>
        <taxon>Acidobacteriaceae</taxon>
        <taxon>Granulicella</taxon>
    </lineage>
</organism>
<dbReference type="RefSeq" id="WP_184224293.1">
    <property type="nucleotide sequence ID" value="NZ_JACHIP010000041.1"/>
</dbReference>
<dbReference type="Pfam" id="PF13181">
    <property type="entry name" value="TPR_8"/>
    <property type="match status" value="1"/>
</dbReference>
<dbReference type="Proteomes" id="UP000540989">
    <property type="component" value="Unassembled WGS sequence"/>
</dbReference>
<keyword evidence="1" id="KW-0802">TPR repeat</keyword>
<protein>
    <submittedName>
        <fullName evidence="2">Flp pilus assembly protein TadD</fullName>
    </submittedName>
</protein>
<dbReference type="PANTHER" id="PTHR44809:SF1">
    <property type="entry name" value="PROTEIN O-MANNOSYL-TRANSFERASE TMTC1"/>
    <property type="match status" value="1"/>
</dbReference>
<keyword evidence="3" id="KW-1185">Reference proteome</keyword>
<dbReference type="PROSITE" id="PS50005">
    <property type="entry name" value="TPR"/>
    <property type="match status" value="4"/>
</dbReference>
<dbReference type="GO" id="GO:0016757">
    <property type="term" value="F:glycosyltransferase activity"/>
    <property type="evidence" value="ECO:0007669"/>
    <property type="project" value="InterPro"/>
</dbReference>
<dbReference type="Pfam" id="PF13424">
    <property type="entry name" value="TPR_12"/>
    <property type="match status" value="1"/>
</dbReference>
<dbReference type="SMART" id="SM00028">
    <property type="entry name" value="TPR"/>
    <property type="match status" value="4"/>
</dbReference>
<dbReference type="Pfam" id="PF01075">
    <property type="entry name" value="Glyco_transf_9"/>
    <property type="match status" value="1"/>
</dbReference>
<feature type="repeat" description="TPR" evidence="1">
    <location>
        <begin position="34"/>
        <end position="67"/>
    </location>
</feature>
<dbReference type="InterPro" id="IPR019734">
    <property type="entry name" value="TPR_rpt"/>
</dbReference>
<dbReference type="PANTHER" id="PTHR44809">
    <property type="match status" value="1"/>
</dbReference>
<dbReference type="EMBL" id="JACHIP010000041">
    <property type="protein sequence ID" value="MBB5061412.1"/>
    <property type="molecule type" value="Genomic_DNA"/>
</dbReference>
<dbReference type="AlphaFoldDB" id="A0A7W8E775"/>
<proteinExistence type="predicted"/>
<name>A0A7W8E775_9BACT</name>
<feature type="repeat" description="TPR" evidence="1">
    <location>
        <begin position="68"/>
        <end position="101"/>
    </location>
</feature>
<dbReference type="PROSITE" id="PS50293">
    <property type="entry name" value="TPR_REGION"/>
    <property type="match status" value="1"/>
</dbReference>
<gene>
    <name evidence="2" type="ORF">HDF16_006148</name>
</gene>
<evidence type="ECO:0000313" key="2">
    <source>
        <dbReference type="EMBL" id="MBB5061412.1"/>
    </source>
</evidence>
<feature type="repeat" description="TPR" evidence="1">
    <location>
        <begin position="102"/>
        <end position="135"/>
    </location>
</feature>
<dbReference type="SUPFAM" id="SSF53756">
    <property type="entry name" value="UDP-Glycosyltransferase/glycogen phosphorylase"/>
    <property type="match status" value="1"/>
</dbReference>
<evidence type="ECO:0000313" key="3">
    <source>
        <dbReference type="Proteomes" id="UP000540989"/>
    </source>
</evidence>
<dbReference type="InterPro" id="IPR052943">
    <property type="entry name" value="TMTC_O-mannosyl-trnsfr"/>
</dbReference>